<dbReference type="Proteomes" id="UP000037084">
    <property type="component" value="Unassembled WGS sequence"/>
</dbReference>
<dbReference type="Pfam" id="PF19054">
    <property type="entry name" value="DUF5753"/>
    <property type="match status" value="1"/>
</dbReference>
<keyword evidence="2" id="KW-0238">DNA-binding</keyword>
<dbReference type="InterPro" id="IPR010982">
    <property type="entry name" value="Lambda_DNA-bd_dom_sf"/>
</dbReference>
<dbReference type="InterPro" id="IPR043917">
    <property type="entry name" value="DUF5753"/>
</dbReference>
<proteinExistence type="predicted"/>
<name>A0A0L8M6W0_STRVG</name>
<dbReference type="SMART" id="SM00530">
    <property type="entry name" value="HTH_XRE"/>
    <property type="match status" value="1"/>
</dbReference>
<dbReference type="OrthoDB" id="5177600at2"/>
<protein>
    <submittedName>
        <fullName evidence="2">DNA-binding protein</fullName>
    </submittedName>
</protein>
<dbReference type="EMBL" id="LGUV01000355">
    <property type="protein sequence ID" value="KOG46123.1"/>
    <property type="molecule type" value="Genomic_DNA"/>
</dbReference>
<dbReference type="AlphaFoldDB" id="A0A0L8M6W0"/>
<accession>A0A0L8M6W0</accession>
<sequence>MPPRKRVRPNATTMKMVGAMVAAARIAKNLTQKQLGELVRLDAETIASIEQGRRALMPNVAELMDLHLGLPGLLTVAALELPDIDTTPPWAEEYLALELKAITLSWYEGQRVPGLLQTEGYARALFKCRVPAHPEETVEDLTARRMVRQEILHRKTPPTLSFVIWEPAVRHRIGGREVHGELLRHLLACTELPDVSIQVMPLDQSAHAALDGPFILLETPTHQHLGYSESQRGSRLISDPDEVSIMARRYAMLRTQALNTVQTQGLLDRLLGEL</sequence>
<dbReference type="Gene3D" id="1.10.260.40">
    <property type="entry name" value="lambda repressor-like DNA-binding domains"/>
    <property type="match status" value="1"/>
</dbReference>
<dbReference type="CDD" id="cd00093">
    <property type="entry name" value="HTH_XRE"/>
    <property type="match status" value="1"/>
</dbReference>
<feature type="domain" description="HTH cro/C1-type" evidence="1">
    <location>
        <begin position="21"/>
        <end position="74"/>
    </location>
</feature>
<dbReference type="Pfam" id="PF01381">
    <property type="entry name" value="HTH_3"/>
    <property type="match status" value="1"/>
</dbReference>
<dbReference type="InterPro" id="IPR001387">
    <property type="entry name" value="Cro/C1-type_HTH"/>
</dbReference>
<evidence type="ECO:0000313" key="2">
    <source>
        <dbReference type="EMBL" id="KOG46123.1"/>
    </source>
</evidence>
<evidence type="ECO:0000259" key="1">
    <source>
        <dbReference type="PROSITE" id="PS50943"/>
    </source>
</evidence>
<comment type="caution">
    <text evidence="2">The sequence shown here is derived from an EMBL/GenBank/DDBJ whole genome shotgun (WGS) entry which is preliminary data.</text>
</comment>
<organism evidence="2 3">
    <name type="scientific">Streptomyces virginiae</name>
    <name type="common">Streptomyces cinnamonensis</name>
    <dbReference type="NCBI Taxonomy" id="1961"/>
    <lineage>
        <taxon>Bacteria</taxon>
        <taxon>Bacillati</taxon>
        <taxon>Actinomycetota</taxon>
        <taxon>Actinomycetes</taxon>
        <taxon>Kitasatosporales</taxon>
        <taxon>Streptomycetaceae</taxon>
        <taxon>Streptomyces</taxon>
    </lineage>
</organism>
<dbReference type="SUPFAM" id="SSF47413">
    <property type="entry name" value="lambda repressor-like DNA-binding domains"/>
    <property type="match status" value="1"/>
</dbReference>
<evidence type="ECO:0000313" key="3">
    <source>
        <dbReference type="Proteomes" id="UP000037084"/>
    </source>
</evidence>
<dbReference type="PATRIC" id="fig|1961.12.peg.6324"/>
<dbReference type="GO" id="GO:0003677">
    <property type="term" value="F:DNA binding"/>
    <property type="evidence" value="ECO:0007669"/>
    <property type="project" value="UniProtKB-KW"/>
</dbReference>
<gene>
    <name evidence="2" type="ORF">ADK75_28410</name>
</gene>
<dbReference type="PROSITE" id="PS50943">
    <property type="entry name" value="HTH_CROC1"/>
    <property type="match status" value="1"/>
</dbReference>
<reference evidence="3" key="1">
    <citation type="submission" date="2015-07" db="EMBL/GenBank/DDBJ databases">
        <authorList>
            <consortium name="Consortium for Microbial Forensics and Genomics (microFORGE)"/>
            <person name="Knight B.M."/>
            <person name="Roberts D.P."/>
            <person name="Lin D."/>
            <person name="Hari K."/>
            <person name="Fletcher J."/>
            <person name="Melcher U."/>
            <person name="Blagden T."/>
            <person name="Winegar R.A."/>
        </authorList>
    </citation>
    <scope>NUCLEOTIDE SEQUENCE [LARGE SCALE GENOMIC DNA]</scope>
    <source>
        <strain evidence="3">NRRL B-1447</strain>
    </source>
</reference>